<dbReference type="AlphaFoldDB" id="A0A9W4G215"/>
<keyword evidence="1" id="KW-1133">Transmembrane helix</keyword>
<sequence>MINLKNFKTLFGSVVNSDKGNASQSTQTGLNIIISSALVLALGGAWGLGLRIKLNPQGIQIGGDIQPQQTQLTK</sequence>
<feature type="transmembrane region" description="Helical" evidence="1">
    <location>
        <begin position="29"/>
        <end position="50"/>
    </location>
</feature>
<keyword evidence="1" id="KW-0812">Transmembrane</keyword>
<proteinExistence type="predicted"/>
<name>A0A9W4G215_9CYAN</name>
<reference evidence="2" key="1">
    <citation type="submission" date="2020-09" db="EMBL/GenBank/DDBJ databases">
        <authorList>
            <person name="Blom J."/>
        </authorList>
    </citation>
    <scope>NUCLEOTIDE SEQUENCE</scope>
    <source>
        <strain evidence="2">No.713</strain>
    </source>
</reference>
<keyword evidence="3" id="KW-1185">Reference proteome</keyword>
<dbReference type="RefSeq" id="WP_254172775.1">
    <property type="nucleotide sequence ID" value="NZ_LR882967.1"/>
</dbReference>
<dbReference type="EMBL" id="LR882967">
    <property type="protein sequence ID" value="CAD5912723.1"/>
    <property type="molecule type" value="Genomic_DNA"/>
</dbReference>
<gene>
    <name evidence="2" type="ORF">NO713_00147</name>
</gene>
<evidence type="ECO:0000313" key="3">
    <source>
        <dbReference type="Proteomes" id="UP001153719"/>
    </source>
</evidence>
<dbReference type="Proteomes" id="UP001153719">
    <property type="component" value="Chromosome"/>
</dbReference>
<evidence type="ECO:0000256" key="1">
    <source>
        <dbReference type="SAM" id="Phobius"/>
    </source>
</evidence>
<organism evidence="2 3">
    <name type="scientific">Planktothrix pseudagardhii</name>
    <dbReference type="NCBI Taxonomy" id="132604"/>
    <lineage>
        <taxon>Bacteria</taxon>
        <taxon>Bacillati</taxon>
        <taxon>Cyanobacteriota</taxon>
        <taxon>Cyanophyceae</taxon>
        <taxon>Oscillatoriophycideae</taxon>
        <taxon>Oscillatoriales</taxon>
        <taxon>Microcoleaceae</taxon>
        <taxon>Planktothrix</taxon>
    </lineage>
</organism>
<protein>
    <submittedName>
        <fullName evidence="2">Uncharacterized protein</fullName>
    </submittedName>
</protein>
<dbReference type="KEGG" id="ppsu:NO713_00147"/>
<accession>A0A9W4G215</accession>
<evidence type="ECO:0000313" key="2">
    <source>
        <dbReference type="EMBL" id="CAD5912723.1"/>
    </source>
</evidence>
<keyword evidence="1" id="KW-0472">Membrane</keyword>